<comment type="function">
    <text evidence="9">Component of the cleavage and polyadenylation factor (CPF) complex, which plays a key role in polyadenylation-dependent pre-mRNA 3'-end formation and cooperates with cleavage factors including the CFIA complex and NAB4/CFIB. SSU72 is required for 3'-end formation of snoRNAs.</text>
</comment>
<comment type="similarity">
    <text evidence="2 9">Belongs to the SSU72 phosphatase family.</text>
</comment>
<gene>
    <name evidence="10" type="ORF">BASA50_007499</name>
</gene>
<keyword evidence="5 9" id="KW-0904">Protein phosphatase</keyword>
<name>A0ABQ8FA70_9FUNG</name>
<comment type="catalytic activity">
    <reaction evidence="8 9">
        <text>O-phospho-L-threonyl-[protein] + H2O = L-threonyl-[protein] + phosphate</text>
        <dbReference type="Rhea" id="RHEA:47004"/>
        <dbReference type="Rhea" id="RHEA-COMP:11060"/>
        <dbReference type="Rhea" id="RHEA-COMP:11605"/>
        <dbReference type="ChEBI" id="CHEBI:15377"/>
        <dbReference type="ChEBI" id="CHEBI:30013"/>
        <dbReference type="ChEBI" id="CHEBI:43474"/>
        <dbReference type="ChEBI" id="CHEBI:61977"/>
        <dbReference type="EC" id="3.1.3.16"/>
    </reaction>
</comment>
<proteinExistence type="inferred from homology"/>
<comment type="function">
    <text evidence="9">Processively dephosphorylates Ser-5 of the heptad repeats YSPTSPS in the C-terminal domain of the largest RNA polymerase II subunit (RPB1).</text>
</comment>
<sequence>MPRVRFAVVCASNQNRSMEAHHVLRQNNFDISSFGTGTSVRLPGPSADKPNIYPFGTPYDDIYNELAGQDRNLYTQNGLLQMLDRNRRIKQAPERFQESTAVFDVVFTCEERCFDAACDDILNRTQRCNKPVHVINIEITDNHEQATVGGRLILQLADEIEKAADLDQEIETILEQFISKTDANVLHSVSFF</sequence>
<protein>
    <recommendedName>
        <fullName evidence="9">RNA polymerase II subunit A C-terminal domain phosphatase SSU72</fullName>
        <shortName evidence="9">CTD phosphatase SSU72</shortName>
        <ecNumber evidence="9">3.1.3.16</ecNumber>
    </recommendedName>
</protein>
<evidence type="ECO:0000256" key="2">
    <source>
        <dbReference type="ARBA" id="ARBA00008978"/>
    </source>
</evidence>
<dbReference type="EMBL" id="JAFCIX010000357">
    <property type="protein sequence ID" value="KAH6593292.1"/>
    <property type="molecule type" value="Genomic_DNA"/>
</dbReference>
<dbReference type="Pfam" id="PF04722">
    <property type="entry name" value="Ssu72"/>
    <property type="match status" value="1"/>
</dbReference>
<comment type="caution">
    <text evidence="10">The sequence shown here is derived from an EMBL/GenBank/DDBJ whole genome shotgun (WGS) entry which is preliminary data.</text>
</comment>
<keyword evidence="4 9" id="KW-0378">Hydrolase</keyword>
<evidence type="ECO:0000313" key="10">
    <source>
        <dbReference type="EMBL" id="KAH6593292.1"/>
    </source>
</evidence>
<evidence type="ECO:0000256" key="5">
    <source>
        <dbReference type="ARBA" id="ARBA00022912"/>
    </source>
</evidence>
<keyword evidence="11" id="KW-1185">Reference proteome</keyword>
<keyword evidence="6 9" id="KW-0539">Nucleus</keyword>
<evidence type="ECO:0000256" key="8">
    <source>
        <dbReference type="ARBA" id="ARBA00048336"/>
    </source>
</evidence>
<evidence type="ECO:0000256" key="9">
    <source>
        <dbReference type="RuleBase" id="RU369031"/>
    </source>
</evidence>
<dbReference type="InterPro" id="IPR006811">
    <property type="entry name" value="RNA_pol_II_suA"/>
</dbReference>
<evidence type="ECO:0000256" key="7">
    <source>
        <dbReference type="ARBA" id="ARBA00047761"/>
    </source>
</evidence>
<reference evidence="10 11" key="1">
    <citation type="submission" date="2021-02" db="EMBL/GenBank/DDBJ databases">
        <title>Variation within the Batrachochytrium salamandrivorans European outbreak.</title>
        <authorList>
            <person name="Kelly M."/>
            <person name="Pasmans F."/>
            <person name="Shea T.P."/>
            <person name="Munoz J.F."/>
            <person name="Carranza S."/>
            <person name="Cuomo C.A."/>
            <person name="Martel A."/>
        </authorList>
    </citation>
    <scope>NUCLEOTIDE SEQUENCE [LARGE SCALE GENOMIC DNA]</scope>
    <source>
        <strain evidence="10 11">AMFP18/2</strain>
    </source>
</reference>
<dbReference type="Proteomes" id="UP001648503">
    <property type="component" value="Unassembled WGS sequence"/>
</dbReference>
<keyword evidence="3 9" id="KW-0507">mRNA processing</keyword>
<dbReference type="Gene3D" id="3.40.50.2300">
    <property type="match status" value="2"/>
</dbReference>
<accession>A0ABQ8FA70</accession>
<evidence type="ECO:0000256" key="3">
    <source>
        <dbReference type="ARBA" id="ARBA00022664"/>
    </source>
</evidence>
<dbReference type="PANTHER" id="PTHR20383">
    <property type="entry name" value="RNA POLYMERASE II SUBUNIT A C-TERMINAL DOMAIN PHOSPHATASE"/>
    <property type="match status" value="1"/>
</dbReference>
<comment type="subcellular location">
    <subcellularLocation>
        <location evidence="1 9">Nucleus</location>
    </subcellularLocation>
</comment>
<evidence type="ECO:0000313" key="11">
    <source>
        <dbReference type="Proteomes" id="UP001648503"/>
    </source>
</evidence>
<comment type="catalytic activity">
    <reaction evidence="7 9">
        <text>O-phospho-L-seryl-[protein] + H2O = L-seryl-[protein] + phosphate</text>
        <dbReference type="Rhea" id="RHEA:20629"/>
        <dbReference type="Rhea" id="RHEA-COMP:9863"/>
        <dbReference type="Rhea" id="RHEA-COMP:11604"/>
        <dbReference type="ChEBI" id="CHEBI:15377"/>
        <dbReference type="ChEBI" id="CHEBI:29999"/>
        <dbReference type="ChEBI" id="CHEBI:43474"/>
        <dbReference type="ChEBI" id="CHEBI:83421"/>
        <dbReference type="EC" id="3.1.3.16"/>
    </reaction>
</comment>
<evidence type="ECO:0000256" key="6">
    <source>
        <dbReference type="ARBA" id="ARBA00023242"/>
    </source>
</evidence>
<evidence type="ECO:0000256" key="1">
    <source>
        <dbReference type="ARBA" id="ARBA00004123"/>
    </source>
</evidence>
<evidence type="ECO:0000256" key="4">
    <source>
        <dbReference type="ARBA" id="ARBA00022801"/>
    </source>
</evidence>
<comment type="subunit">
    <text evidence="9">Component of the cleavage and polyadenylation factor (CPF) complex.</text>
</comment>
<dbReference type="EC" id="3.1.3.16" evidence="9"/>
<organism evidence="10 11">
    <name type="scientific">Batrachochytrium salamandrivorans</name>
    <dbReference type="NCBI Taxonomy" id="1357716"/>
    <lineage>
        <taxon>Eukaryota</taxon>
        <taxon>Fungi</taxon>
        <taxon>Fungi incertae sedis</taxon>
        <taxon>Chytridiomycota</taxon>
        <taxon>Chytridiomycota incertae sedis</taxon>
        <taxon>Chytridiomycetes</taxon>
        <taxon>Rhizophydiales</taxon>
        <taxon>Rhizophydiales incertae sedis</taxon>
        <taxon>Batrachochytrium</taxon>
    </lineage>
</organism>